<dbReference type="AlphaFoldDB" id="A0A7W5DQT6"/>
<dbReference type="RefSeq" id="WP_183413141.1">
    <property type="nucleotide sequence ID" value="NZ_JACHYB010000001.1"/>
</dbReference>
<proteinExistence type="predicted"/>
<evidence type="ECO:0000313" key="1">
    <source>
        <dbReference type="EMBL" id="MBB3187377.1"/>
    </source>
</evidence>
<protein>
    <submittedName>
        <fullName evidence="1">Uncharacterized protein</fullName>
    </submittedName>
</protein>
<reference evidence="1 2" key="1">
    <citation type="submission" date="2020-08" db="EMBL/GenBank/DDBJ databases">
        <title>Genomic Encyclopedia of Type Strains, Phase IV (KMG-IV): sequencing the most valuable type-strain genomes for metagenomic binning, comparative biology and taxonomic classification.</title>
        <authorList>
            <person name="Goeker M."/>
        </authorList>
    </citation>
    <scope>NUCLEOTIDE SEQUENCE [LARGE SCALE GENOMIC DNA]</scope>
    <source>
        <strain evidence="1 2">DSM 27471</strain>
    </source>
</reference>
<accession>A0A7W5DQT6</accession>
<keyword evidence="2" id="KW-1185">Reference proteome</keyword>
<comment type="caution">
    <text evidence="1">The sequence shown here is derived from an EMBL/GenBank/DDBJ whole genome shotgun (WGS) entry which is preliminary data.</text>
</comment>
<name>A0A7W5DQT6_9PORP</name>
<evidence type="ECO:0000313" key="2">
    <source>
        <dbReference type="Proteomes" id="UP000544222"/>
    </source>
</evidence>
<sequence>MSVKYPVVRRGNHDFPFHAAIVRIVRYRPPNKNGSPTSRTAIHFITDSTSSFPVAIKLPHDA</sequence>
<dbReference type="EMBL" id="JACHYB010000001">
    <property type="protein sequence ID" value="MBB3187377.1"/>
    <property type="molecule type" value="Genomic_DNA"/>
</dbReference>
<organism evidence="1 2">
    <name type="scientific">Microbacter margulisiae</name>
    <dbReference type="NCBI Taxonomy" id="1350067"/>
    <lineage>
        <taxon>Bacteria</taxon>
        <taxon>Pseudomonadati</taxon>
        <taxon>Bacteroidota</taxon>
        <taxon>Bacteroidia</taxon>
        <taxon>Bacteroidales</taxon>
        <taxon>Porphyromonadaceae</taxon>
        <taxon>Microbacter</taxon>
    </lineage>
</organism>
<gene>
    <name evidence="1" type="ORF">FHX64_001540</name>
</gene>
<dbReference type="Proteomes" id="UP000544222">
    <property type="component" value="Unassembled WGS sequence"/>
</dbReference>